<dbReference type="AlphaFoldDB" id="A0A0X1T3P3"/>
<protein>
    <submittedName>
        <fullName evidence="1">Uncharacterized protein</fullName>
    </submittedName>
</protein>
<keyword evidence="2" id="KW-1185">Reference proteome</keyword>
<dbReference type="OrthoDB" id="7029980at2"/>
<dbReference type="KEGG" id="pagb:AWM79_14715"/>
<evidence type="ECO:0000313" key="1">
    <source>
        <dbReference type="EMBL" id="AMB86489.1"/>
    </source>
</evidence>
<reference evidence="1 2" key="1">
    <citation type="submission" date="2016-01" db="EMBL/GenBank/DDBJ databases">
        <authorList>
            <person name="McClelland M."/>
            <person name="Jain A."/>
            <person name="Saraogi P."/>
            <person name="Mendelson R."/>
            <person name="Westerman R."/>
            <person name="SanMiguel P."/>
            <person name="Csonka L."/>
        </authorList>
    </citation>
    <scope>NUCLEOTIDE SEQUENCE [LARGE SCALE GENOMIC DNA]</scope>
    <source>
        <strain evidence="1 2">NCPPB 2472</strain>
    </source>
</reference>
<dbReference type="EMBL" id="CP014135">
    <property type="protein sequence ID" value="AMB86489.1"/>
    <property type="molecule type" value="Genomic_DNA"/>
</dbReference>
<accession>A0A0X1T3P3</accession>
<proteinExistence type="predicted"/>
<dbReference type="RefSeq" id="WP_017132438.1">
    <property type="nucleotide sequence ID" value="NZ_CP014135.1"/>
</dbReference>
<dbReference type="Proteomes" id="UP000063229">
    <property type="component" value="Chromosome"/>
</dbReference>
<name>A0A0X1T3P3_PSEAA</name>
<organism evidence="1 2">
    <name type="scientific">Pseudomonas agarici</name>
    <dbReference type="NCBI Taxonomy" id="46677"/>
    <lineage>
        <taxon>Bacteria</taxon>
        <taxon>Pseudomonadati</taxon>
        <taxon>Pseudomonadota</taxon>
        <taxon>Gammaproteobacteria</taxon>
        <taxon>Pseudomonadales</taxon>
        <taxon>Pseudomonadaceae</taxon>
        <taxon>Pseudomonas</taxon>
    </lineage>
</organism>
<gene>
    <name evidence="1" type="ORF">AWM79_14715</name>
</gene>
<sequence>MRLTQLFAFAVPTLLLLPSGAHADWPSKETRTAYMNDCTAAASRSVPVNVAKQHCACSADKLRDNFSKNEISALMNAKKEPSPELKTKALGAIADCRVVK</sequence>
<evidence type="ECO:0000313" key="2">
    <source>
        <dbReference type="Proteomes" id="UP000063229"/>
    </source>
</evidence>